<dbReference type="RefSeq" id="WP_134191596.1">
    <property type="nucleotide sequence ID" value="NZ_JBHLUW010000056.1"/>
</dbReference>
<gene>
    <name evidence="2" type="ORF">BX592_106116</name>
</gene>
<accession>A0A4R8LXA2</accession>
<dbReference type="OrthoDB" id="2218415at2"/>
<evidence type="ECO:0000313" key="2">
    <source>
        <dbReference type="EMBL" id="TDY51822.1"/>
    </source>
</evidence>
<name>A0A4R8LXA2_9BURK</name>
<dbReference type="Proteomes" id="UP000295509">
    <property type="component" value="Unassembled WGS sequence"/>
</dbReference>
<protein>
    <submittedName>
        <fullName evidence="2">TIR-like protein DUF1863</fullName>
    </submittedName>
</protein>
<comment type="caution">
    <text evidence="2">The sequence shown here is derived from an EMBL/GenBank/DDBJ whole genome shotgun (WGS) entry which is preliminary data.</text>
</comment>
<feature type="domain" description="Thoeris protein ThsB TIR-like" evidence="1">
    <location>
        <begin position="10"/>
        <end position="106"/>
    </location>
</feature>
<organism evidence="2 3">
    <name type="scientific">Paraburkholderia rhizosphaerae</name>
    <dbReference type="NCBI Taxonomy" id="480658"/>
    <lineage>
        <taxon>Bacteria</taxon>
        <taxon>Pseudomonadati</taxon>
        <taxon>Pseudomonadota</taxon>
        <taxon>Betaproteobacteria</taxon>
        <taxon>Burkholderiales</taxon>
        <taxon>Burkholderiaceae</taxon>
        <taxon>Paraburkholderia</taxon>
    </lineage>
</organism>
<keyword evidence="3" id="KW-1185">Reference proteome</keyword>
<evidence type="ECO:0000313" key="3">
    <source>
        <dbReference type="Proteomes" id="UP000295509"/>
    </source>
</evidence>
<dbReference type="Gene3D" id="3.40.50.11200">
    <property type="match status" value="1"/>
</dbReference>
<dbReference type="EMBL" id="SORE01000006">
    <property type="protein sequence ID" value="TDY51822.1"/>
    <property type="molecule type" value="Genomic_DNA"/>
</dbReference>
<evidence type="ECO:0000259" key="1">
    <source>
        <dbReference type="Pfam" id="PF08937"/>
    </source>
</evidence>
<dbReference type="Pfam" id="PF08937">
    <property type="entry name" value="ThsB_TIR"/>
    <property type="match status" value="1"/>
</dbReference>
<dbReference type="InterPro" id="IPR015032">
    <property type="entry name" value="ThsB__TIR-like_domain"/>
</dbReference>
<reference evidence="2 3" key="1">
    <citation type="submission" date="2019-03" db="EMBL/GenBank/DDBJ databases">
        <title>Genomic Encyclopedia of Type Strains, Phase III (KMG-III): the genomes of soil and plant-associated and newly described type strains.</title>
        <authorList>
            <person name="Whitman W."/>
        </authorList>
    </citation>
    <scope>NUCLEOTIDE SEQUENCE [LARGE SCALE GENOMIC DNA]</scope>
    <source>
        <strain evidence="2 3">LMG 29544</strain>
    </source>
</reference>
<dbReference type="AlphaFoldDB" id="A0A4R8LXA2"/>
<sequence>MGYRNKTYVIFDGDNDMWAYAYMLGWKSNDKIDFDFHDAHATNDINDADPESTVKRKLKARLANTKQAIVIVGEKTKNLYRYVRWEIETCQELGIPIIVVNLNNSRKMDSALCPPILKGMPVVHVAFKMKIVKHALDNFCDNYASHKNGSDYFYKDEVYTNLGI</sequence>
<proteinExistence type="predicted"/>